<sequence>MNQIFIAPFVENENLRLALLASMLVAITCAIAGTFVVLRGLAFVGDALSHGVLPGIAAALIFGVSGIIGAAVGAGVMMGGVNLVTRRYKLSSDTAIGLLFVGMLALGVLITSSSSKFPEDLDHILFGESFAVKSSDLVWQGFALLVVGAIGVIARRPFLLMSVDDGLAQTSGFNVTFFQNLMMAMIGLTVIASFQTVGTLLVLGMLIAPAATGVLFARRIPSMMLIASVIGCVASYSGLLISFHFELAASASIVLVAVSIFAIGAVATEIRRNRNLRHDELPHQHEHTHAH</sequence>
<dbReference type="AlphaFoldDB" id="A0A6J6GEQ5"/>
<feature type="transmembrane region" description="Helical" evidence="6">
    <location>
        <begin position="200"/>
        <end position="217"/>
    </location>
</feature>
<keyword evidence="4 6" id="KW-1133">Transmembrane helix</keyword>
<dbReference type="CDD" id="cd06550">
    <property type="entry name" value="TM_ABC_iron-siderophores_like"/>
    <property type="match status" value="1"/>
</dbReference>
<evidence type="ECO:0000313" key="11">
    <source>
        <dbReference type="EMBL" id="CAB5066832.1"/>
    </source>
</evidence>
<comment type="subcellular location">
    <subcellularLocation>
        <location evidence="1">Membrane</location>
        <topology evidence="1">Multi-pass membrane protein</topology>
    </subcellularLocation>
</comment>
<dbReference type="Pfam" id="PF00950">
    <property type="entry name" value="ABC-3"/>
    <property type="match status" value="1"/>
</dbReference>
<accession>A0A6J6GEQ5</accession>
<keyword evidence="5 6" id="KW-0472">Membrane</keyword>
<dbReference type="EMBL" id="CAFAAP010000125">
    <property type="protein sequence ID" value="CAB4806968.1"/>
    <property type="molecule type" value="Genomic_DNA"/>
</dbReference>
<evidence type="ECO:0000256" key="1">
    <source>
        <dbReference type="ARBA" id="ARBA00004141"/>
    </source>
</evidence>
<dbReference type="EMBL" id="CAEZSE010000073">
    <property type="protein sequence ID" value="CAB4534633.1"/>
    <property type="molecule type" value="Genomic_DNA"/>
</dbReference>
<feature type="transmembrane region" description="Helical" evidence="6">
    <location>
        <begin position="96"/>
        <end position="117"/>
    </location>
</feature>
<protein>
    <submittedName>
        <fullName evidence="8">Unannotated protein</fullName>
    </submittedName>
</protein>
<dbReference type="PANTHER" id="PTHR30477:SF13">
    <property type="entry name" value="IRON TRANSPORT SYSTEM MEMBRANE PROTEIN HI_0360-RELATED"/>
    <property type="match status" value="1"/>
</dbReference>
<dbReference type="EMBL" id="CAFBQV010000186">
    <property type="protein sequence ID" value="CAB5066832.1"/>
    <property type="molecule type" value="Genomic_DNA"/>
</dbReference>
<dbReference type="PANTHER" id="PTHR30477">
    <property type="entry name" value="ABC-TRANSPORTER METAL-BINDING PROTEIN"/>
    <property type="match status" value="1"/>
</dbReference>
<dbReference type="EMBL" id="CAEZZK010000044">
    <property type="protein sequence ID" value="CAB4754776.1"/>
    <property type="molecule type" value="Genomic_DNA"/>
</dbReference>
<reference evidence="8" key="1">
    <citation type="submission" date="2020-05" db="EMBL/GenBank/DDBJ databases">
        <authorList>
            <person name="Chiriac C."/>
            <person name="Salcher M."/>
            <person name="Ghai R."/>
            <person name="Kavagutti S V."/>
        </authorList>
    </citation>
    <scope>NUCLEOTIDE SEQUENCE</scope>
</reference>
<evidence type="ECO:0000256" key="4">
    <source>
        <dbReference type="ARBA" id="ARBA00022989"/>
    </source>
</evidence>
<comment type="similarity">
    <text evidence="2">Belongs to the ABC-3 integral membrane protein family.</text>
</comment>
<proteinExistence type="inferred from homology"/>
<feature type="transmembrane region" description="Helical" evidence="6">
    <location>
        <begin position="137"/>
        <end position="154"/>
    </location>
</feature>
<feature type="transmembrane region" description="Helical" evidence="6">
    <location>
        <begin position="17"/>
        <end position="44"/>
    </location>
</feature>
<feature type="transmembrane region" description="Helical" evidence="6">
    <location>
        <begin position="175"/>
        <end position="194"/>
    </location>
</feature>
<dbReference type="GO" id="GO:0043190">
    <property type="term" value="C:ATP-binding cassette (ABC) transporter complex"/>
    <property type="evidence" value="ECO:0007669"/>
    <property type="project" value="InterPro"/>
</dbReference>
<evidence type="ECO:0000256" key="6">
    <source>
        <dbReference type="SAM" id="Phobius"/>
    </source>
</evidence>
<dbReference type="EMBL" id="CAEZUN010000041">
    <property type="protein sequence ID" value="CAB4598113.1"/>
    <property type="molecule type" value="Genomic_DNA"/>
</dbReference>
<evidence type="ECO:0000256" key="3">
    <source>
        <dbReference type="ARBA" id="ARBA00022692"/>
    </source>
</evidence>
<feature type="transmembrane region" description="Helical" evidence="6">
    <location>
        <begin position="56"/>
        <end position="84"/>
    </location>
</feature>
<evidence type="ECO:0000313" key="9">
    <source>
        <dbReference type="EMBL" id="CAB4754776.1"/>
    </source>
</evidence>
<dbReference type="InterPro" id="IPR001626">
    <property type="entry name" value="ABC_TroCD"/>
</dbReference>
<evidence type="ECO:0000313" key="10">
    <source>
        <dbReference type="EMBL" id="CAB4806968.1"/>
    </source>
</evidence>
<dbReference type="InterPro" id="IPR037294">
    <property type="entry name" value="ABC_BtuC-like"/>
</dbReference>
<dbReference type="GO" id="GO:0055085">
    <property type="term" value="P:transmembrane transport"/>
    <property type="evidence" value="ECO:0007669"/>
    <property type="project" value="InterPro"/>
</dbReference>
<name>A0A6J6GEQ5_9ZZZZ</name>
<organism evidence="8">
    <name type="scientific">freshwater metagenome</name>
    <dbReference type="NCBI Taxonomy" id="449393"/>
    <lineage>
        <taxon>unclassified sequences</taxon>
        <taxon>metagenomes</taxon>
        <taxon>ecological metagenomes</taxon>
    </lineage>
</organism>
<feature type="transmembrane region" description="Helical" evidence="6">
    <location>
        <begin position="247"/>
        <end position="267"/>
    </location>
</feature>
<feature type="transmembrane region" description="Helical" evidence="6">
    <location>
        <begin position="224"/>
        <end position="241"/>
    </location>
</feature>
<gene>
    <name evidence="7" type="ORF">UFOPK1353_00568</name>
    <name evidence="8" type="ORF">UFOPK1826_00469</name>
    <name evidence="9" type="ORF">UFOPK2855_00343</name>
    <name evidence="10" type="ORF">UFOPK3026_00871</name>
    <name evidence="11" type="ORF">UFOPK4345_01086</name>
</gene>
<evidence type="ECO:0000256" key="5">
    <source>
        <dbReference type="ARBA" id="ARBA00023136"/>
    </source>
</evidence>
<keyword evidence="3 6" id="KW-0812">Transmembrane</keyword>
<evidence type="ECO:0000256" key="2">
    <source>
        <dbReference type="ARBA" id="ARBA00008034"/>
    </source>
</evidence>
<dbReference type="GO" id="GO:0010043">
    <property type="term" value="P:response to zinc ion"/>
    <property type="evidence" value="ECO:0007669"/>
    <property type="project" value="TreeGrafter"/>
</dbReference>
<dbReference type="SUPFAM" id="SSF81345">
    <property type="entry name" value="ABC transporter involved in vitamin B12 uptake, BtuC"/>
    <property type="match status" value="1"/>
</dbReference>
<dbReference type="Gene3D" id="1.10.3470.10">
    <property type="entry name" value="ABC transporter involved in vitamin B12 uptake, BtuC"/>
    <property type="match status" value="1"/>
</dbReference>
<evidence type="ECO:0000313" key="8">
    <source>
        <dbReference type="EMBL" id="CAB4598113.1"/>
    </source>
</evidence>
<evidence type="ECO:0000313" key="7">
    <source>
        <dbReference type="EMBL" id="CAB4534633.1"/>
    </source>
</evidence>